<name>A0A7C2AJ82_9PSED</name>
<sequence>MSSADARTTLLGVLEDIDHLRATATLSDCANHHAVIRQVSRTLFRNGLISAARQGTLMAEADDELWPISGGIKWLQWASGVREKRTFVGTCFERYWSALDATGQSMRYP</sequence>
<gene>
    <name evidence="1" type="ORF">ENP23_12095</name>
</gene>
<protein>
    <submittedName>
        <fullName evidence="1">Uncharacterized protein</fullName>
    </submittedName>
</protein>
<comment type="caution">
    <text evidence="1">The sequence shown here is derived from an EMBL/GenBank/DDBJ whole genome shotgun (WGS) entry which is preliminary data.</text>
</comment>
<dbReference type="AlphaFoldDB" id="A0A7C2AJ82"/>
<organism evidence="1">
    <name type="scientific">Pseudomonas graminis</name>
    <dbReference type="NCBI Taxonomy" id="158627"/>
    <lineage>
        <taxon>Bacteria</taxon>
        <taxon>Pseudomonadati</taxon>
        <taxon>Pseudomonadota</taxon>
        <taxon>Gammaproteobacteria</taxon>
        <taxon>Pseudomonadales</taxon>
        <taxon>Pseudomonadaceae</taxon>
        <taxon>Pseudomonas</taxon>
    </lineage>
</organism>
<proteinExistence type="predicted"/>
<dbReference type="EMBL" id="DSIN01000021">
    <property type="protein sequence ID" value="HEF26511.1"/>
    <property type="molecule type" value="Genomic_DNA"/>
</dbReference>
<accession>A0A7C2AJ82</accession>
<reference evidence="1" key="1">
    <citation type="journal article" date="2020" name="mSystems">
        <title>Genome- and Community-Level Interaction Insights into Carbon Utilization and Element Cycling Functions of Hydrothermarchaeota in Hydrothermal Sediment.</title>
        <authorList>
            <person name="Zhou Z."/>
            <person name="Liu Y."/>
            <person name="Xu W."/>
            <person name="Pan J."/>
            <person name="Luo Z.H."/>
            <person name="Li M."/>
        </authorList>
    </citation>
    <scope>NUCLEOTIDE SEQUENCE [LARGE SCALE GENOMIC DNA]</scope>
    <source>
        <strain evidence="1">SpSt-200</strain>
    </source>
</reference>
<evidence type="ECO:0000313" key="1">
    <source>
        <dbReference type="EMBL" id="HEF26511.1"/>
    </source>
</evidence>